<dbReference type="InterPro" id="IPR012337">
    <property type="entry name" value="RNaseH-like_sf"/>
</dbReference>
<dbReference type="InterPro" id="IPR001584">
    <property type="entry name" value="Integrase_cat-core"/>
</dbReference>
<comment type="caution">
    <text evidence="3">The sequence shown here is derived from an EMBL/GenBank/DDBJ whole genome shotgun (WGS) entry which is preliminary data.</text>
</comment>
<dbReference type="PROSITE" id="PS50994">
    <property type="entry name" value="INTEGRASE"/>
    <property type="match status" value="1"/>
</dbReference>
<name>A0A2B4RKR5_STYPI</name>
<dbReference type="STRING" id="50429.A0A2B4RKR5"/>
<evidence type="ECO:0000313" key="3">
    <source>
        <dbReference type="EMBL" id="PFX16958.1"/>
    </source>
</evidence>
<dbReference type="AlphaFoldDB" id="A0A2B4RKR5"/>
<dbReference type="Gene3D" id="1.10.340.70">
    <property type="match status" value="1"/>
</dbReference>
<dbReference type="PANTHER" id="PTHR37984">
    <property type="entry name" value="PROTEIN CBG26694"/>
    <property type="match status" value="1"/>
</dbReference>
<dbReference type="EMBL" id="LSMT01000507">
    <property type="protein sequence ID" value="PFX16958.1"/>
    <property type="molecule type" value="Genomic_DNA"/>
</dbReference>
<dbReference type="PANTHER" id="PTHR37984:SF11">
    <property type="entry name" value="INTEGRASE CATALYTIC DOMAIN-CONTAINING PROTEIN"/>
    <property type="match status" value="1"/>
</dbReference>
<evidence type="ECO:0000256" key="1">
    <source>
        <dbReference type="SAM" id="MobiDB-lite"/>
    </source>
</evidence>
<keyword evidence="4" id="KW-1185">Reference proteome</keyword>
<gene>
    <name evidence="3" type="primary">K02A2.6</name>
    <name evidence="3" type="ORF">AWC38_SpisGene18761</name>
</gene>
<evidence type="ECO:0000313" key="4">
    <source>
        <dbReference type="Proteomes" id="UP000225706"/>
    </source>
</evidence>
<sequence length="412" mass="47582">MEEKDSRSLAEEYIRFVAKTAVPQAVTAEGTERQSVVDDELETLRECIKTGNWENCNCPGYKPIRDELWLFGNIFLRRTRIVVPKKLRERVIELGYEGHQGRVEMKQRLRTKVWWSGIAKDAENFCQTCHGCQVVGGLCNPEPLRMTELPQGSWQDIAVDFMGPLRSGDYVFSVTGYYNRYVEIGISKRNTAEVAINSLKKMFATHGLPYTMTSDNGSHFLAEIFETFFKDNGTKHRKTTPLWPQANGEIERQNRTLRTKRPSLGEVAKLDEEVRDRDQEKTTNLKEYSDRTPKAEECNLMAGDKVLLKQPRENKWTTQFESQPYDLTDKSPERAQYKRNTSHVKLYHEREKTEGPEKSATQEVDVGDVASDPGEMQQSQKDEIKQRDITPVKSRPLRTRCAPKRFEDFVPE</sequence>
<dbReference type="InterPro" id="IPR041588">
    <property type="entry name" value="Integrase_H2C2"/>
</dbReference>
<protein>
    <submittedName>
        <fullName evidence="3">Uncharacterized protein K02A2.6</fullName>
    </submittedName>
</protein>
<proteinExistence type="predicted"/>
<reference evidence="4" key="1">
    <citation type="journal article" date="2017" name="bioRxiv">
        <title>Comparative analysis of the genomes of Stylophora pistillata and Acropora digitifera provides evidence for extensive differences between species of corals.</title>
        <authorList>
            <person name="Voolstra C.R."/>
            <person name="Li Y."/>
            <person name="Liew Y.J."/>
            <person name="Baumgarten S."/>
            <person name="Zoccola D."/>
            <person name="Flot J.-F."/>
            <person name="Tambutte S."/>
            <person name="Allemand D."/>
            <person name="Aranda M."/>
        </authorList>
    </citation>
    <scope>NUCLEOTIDE SEQUENCE [LARGE SCALE GENOMIC DNA]</scope>
</reference>
<evidence type="ECO:0000259" key="2">
    <source>
        <dbReference type="PROSITE" id="PS50994"/>
    </source>
</evidence>
<dbReference type="SUPFAM" id="SSF53098">
    <property type="entry name" value="Ribonuclease H-like"/>
    <property type="match status" value="1"/>
</dbReference>
<dbReference type="InterPro" id="IPR050951">
    <property type="entry name" value="Retrovirus_Pol_polyprotein"/>
</dbReference>
<organism evidence="3 4">
    <name type="scientific">Stylophora pistillata</name>
    <name type="common">Smooth cauliflower coral</name>
    <dbReference type="NCBI Taxonomy" id="50429"/>
    <lineage>
        <taxon>Eukaryota</taxon>
        <taxon>Metazoa</taxon>
        <taxon>Cnidaria</taxon>
        <taxon>Anthozoa</taxon>
        <taxon>Hexacorallia</taxon>
        <taxon>Scleractinia</taxon>
        <taxon>Astrocoeniina</taxon>
        <taxon>Pocilloporidae</taxon>
        <taxon>Stylophora</taxon>
    </lineage>
</organism>
<dbReference type="GO" id="GO:0015074">
    <property type="term" value="P:DNA integration"/>
    <property type="evidence" value="ECO:0007669"/>
    <property type="project" value="InterPro"/>
</dbReference>
<feature type="domain" description="Integrase catalytic" evidence="2">
    <location>
        <begin position="146"/>
        <end position="311"/>
    </location>
</feature>
<dbReference type="GO" id="GO:0003676">
    <property type="term" value="F:nucleic acid binding"/>
    <property type="evidence" value="ECO:0007669"/>
    <property type="project" value="InterPro"/>
</dbReference>
<feature type="compositionally biased region" description="Basic and acidic residues" evidence="1">
    <location>
        <begin position="346"/>
        <end position="357"/>
    </location>
</feature>
<feature type="region of interest" description="Disordered" evidence="1">
    <location>
        <begin position="340"/>
        <end position="412"/>
    </location>
</feature>
<dbReference type="OrthoDB" id="5984086at2759"/>
<dbReference type="Gene3D" id="3.30.420.10">
    <property type="entry name" value="Ribonuclease H-like superfamily/Ribonuclease H"/>
    <property type="match status" value="1"/>
</dbReference>
<feature type="compositionally biased region" description="Basic and acidic residues" evidence="1">
    <location>
        <begin position="380"/>
        <end position="390"/>
    </location>
</feature>
<accession>A0A2B4RKR5</accession>
<dbReference type="InterPro" id="IPR036397">
    <property type="entry name" value="RNaseH_sf"/>
</dbReference>
<dbReference type="Pfam" id="PF17921">
    <property type="entry name" value="Integrase_H2C2"/>
    <property type="match status" value="1"/>
</dbReference>
<dbReference type="Proteomes" id="UP000225706">
    <property type="component" value="Unassembled WGS sequence"/>
</dbReference>